<dbReference type="Gene3D" id="1.25.40.10">
    <property type="entry name" value="Tetratricopeptide repeat domain"/>
    <property type="match status" value="5"/>
</dbReference>
<sequence>MSPDAALMQSTTNNDTTRFRETYNAAQAGDSTAQFNLGLMYANGVGVEQDFSKALFWYHKAADRGNPAAEYILAGKYASGQGVEQDLKQALTWYLRASSRGYARAIFRLGQLLNVPHEQFAEDCFRQAAEKGLPDAQVAIGNRIVAAAVGAGETLPEQALDLYVKAAEAGSASAQYRLGTYYENGKIGDAPDLPQALTWFRKAARQGFSAAQTRLGCLYALGEGVAKDNRQAFTWFSRAAEQGDGEAQFQLALMYESGTGVEADPAQADLWYARAAEKGNPSAQLHIGRLREENNIDDEAASWYRMAADNGNTEALLRLSGMYAEGRGVPHDVDRAFTCLLEAAERAEPSAYLALAEWIDREGVTLTTAWYRKAAELSVVEAQYILANRLMRGQGTKEDQFEAVSWYLKAAESGLPEAEFALGEIFMAKSPSQENLAEAASWYRTAAKKGFAPAQAALGALYAQGTAVPKDYKQASAWWLKAAEQGNIEAQYQVAQLFERGLAGPVAKHHAEHWYQRAAEQGNDERAMIALAEMHRQTAPEKAEKILRKLAERQVAQAQLDLARILQNKAKGALTSESLSLLLLAAGQGNREALARLTELNEHSAEHMTAMLASMAGLKTPPPPSAVPEQTATSPAAIKRERQRPMAASSQRVSQQERSEHARVLAEADQGNPAALWKLGSWHIKGDHGVVKNLETAHNCFFKAAQAGFAPAQAALALMLSSGNGCPQDRKQAIYWWTKAAEQGDPESQYNLGMMYDKGVGVPADAAAAADWIRKAAEQGIVIAQIRLGLLNATGRLGSANLVEAYAWFSVAARSGNDAAQANREHAESMLNAQEVREGQRRADALVKQINKAMKS</sequence>
<dbReference type="AlphaFoldDB" id="A0A1G8H9A4"/>
<dbReference type="PANTHER" id="PTHR11102:SF160">
    <property type="entry name" value="ERAD-ASSOCIATED E3 UBIQUITIN-PROTEIN LIGASE COMPONENT HRD3"/>
    <property type="match status" value="1"/>
</dbReference>
<keyword evidence="2" id="KW-1185">Reference proteome</keyword>
<dbReference type="RefSeq" id="WP_091938462.1">
    <property type="nucleotide sequence ID" value="NZ_FNCY01000012.1"/>
</dbReference>
<dbReference type="InterPro" id="IPR011990">
    <property type="entry name" value="TPR-like_helical_dom_sf"/>
</dbReference>
<dbReference type="Pfam" id="PF08238">
    <property type="entry name" value="Sel1"/>
    <property type="match status" value="17"/>
</dbReference>
<dbReference type="InterPro" id="IPR006597">
    <property type="entry name" value="Sel1-like"/>
</dbReference>
<dbReference type="PANTHER" id="PTHR11102">
    <property type="entry name" value="SEL-1-LIKE PROTEIN"/>
    <property type="match status" value="1"/>
</dbReference>
<protein>
    <submittedName>
        <fullName evidence="1">TPR repeat</fullName>
    </submittedName>
</protein>
<dbReference type="SUPFAM" id="SSF81901">
    <property type="entry name" value="HCP-like"/>
    <property type="match status" value="4"/>
</dbReference>
<dbReference type="Proteomes" id="UP000198607">
    <property type="component" value="Unassembled WGS sequence"/>
</dbReference>
<dbReference type="SMART" id="SM00671">
    <property type="entry name" value="SEL1"/>
    <property type="match status" value="20"/>
</dbReference>
<evidence type="ECO:0000313" key="1">
    <source>
        <dbReference type="EMBL" id="SDI03215.1"/>
    </source>
</evidence>
<gene>
    <name evidence="1" type="ORF">SAMN05660652_02731</name>
</gene>
<dbReference type="InterPro" id="IPR050767">
    <property type="entry name" value="Sel1_AlgK"/>
</dbReference>
<dbReference type="EMBL" id="FNCY01000012">
    <property type="protein sequence ID" value="SDI03215.1"/>
    <property type="molecule type" value="Genomic_DNA"/>
</dbReference>
<reference evidence="1 2" key="1">
    <citation type="submission" date="2016-10" db="EMBL/GenBank/DDBJ databases">
        <authorList>
            <person name="de Groot N.N."/>
        </authorList>
    </citation>
    <scope>NUCLEOTIDE SEQUENCE [LARGE SCALE GENOMIC DNA]</scope>
    <source>
        <strain evidence="1 2">DSM 5885</strain>
    </source>
</reference>
<accession>A0A1G8H9A4</accession>
<dbReference type="OrthoDB" id="5365194at2"/>
<proteinExistence type="predicted"/>
<evidence type="ECO:0000313" key="2">
    <source>
        <dbReference type="Proteomes" id="UP000198607"/>
    </source>
</evidence>
<dbReference type="STRING" id="83767.SAMN05660652_02731"/>
<name>A0A1G8H9A4_9RHOO</name>
<organism evidence="1 2">
    <name type="scientific">Propionivibrio dicarboxylicus</name>
    <dbReference type="NCBI Taxonomy" id="83767"/>
    <lineage>
        <taxon>Bacteria</taxon>
        <taxon>Pseudomonadati</taxon>
        <taxon>Pseudomonadota</taxon>
        <taxon>Betaproteobacteria</taxon>
        <taxon>Rhodocyclales</taxon>
        <taxon>Rhodocyclaceae</taxon>
        <taxon>Propionivibrio</taxon>
    </lineage>
</organism>